<dbReference type="SUPFAM" id="SSF143422">
    <property type="entry name" value="Transposase IS200-like"/>
    <property type="match status" value="1"/>
</dbReference>
<keyword evidence="3" id="KW-1185">Reference proteome</keyword>
<name>A0A430KP36_9GAMM</name>
<dbReference type="Proteomes" id="UP000283087">
    <property type="component" value="Unassembled WGS sequence"/>
</dbReference>
<organism evidence="2 3">
    <name type="scientific">Amphritea opalescens</name>
    <dbReference type="NCBI Taxonomy" id="2490544"/>
    <lineage>
        <taxon>Bacteria</taxon>
        <taxon>Pseudomonadati</taxon>
        <taxon>Pseudomonadota</taxon>
        <taxon>Gammaproteobacteria</taxon>
        <taxon>Oceanospirillales</taxon>
        <taxon>Oceanospirillaceae</taxon>
        <taxon>Amphritea</taxon>
    </lineage>
</organism>
<evidence type="ECO:0000313" key="2">
    <source>
        <dbReference type="EMBL" id="RTE65225.1"/>
    </source>
</evidence>
<dbReference type="SMART" id="SM01321">
    <property type="entry name" value="Y1_Tnp"/>
    <property type="match status" value="1"/>
</dbReference>
<dbReference type="GO" id="GO:0006313">
    <property type="term" value="P:DNA transposition"/>
    <property type="evidence" value="ECO:0007669"/>
    <property type="project" value="InterPro"/>
</dbReference>
<dbReference type="AlphaFoldDB" id="A0A430KP36"/>
<dbReference type="GO" id="GO:0004803">
    <property type="term" value="F:transposase activity"/>
    <property type="evidence" value="ECO:0007669"/>
    <property type="project" value="InterPro"/>
</dbReference>
<dbReference type="OrthoDB" id="9794403at2"/>
<protein>
    <submittedName>
        <fullName evidence="2">Transposase</fullName>
    </submittedName>
</protein>
<dbReference type="PANTHER" id="PTHR36966">
    <property type="entry name" value="REP-ASSOCIATED TYROSINE TRANSPOSASE"/>
    <property type="match status" value="1"/>
</dbReference>
<evidence type="ECO:0000259" key="1">
    <source>
        <dbReference type="SMART" id="SM01321"/>
    </source>
</evidence>
<feature type="domain" description="Transposase IS200-like" evidence="1">
    <location>
        <begin position="15"/>
        <end position="127"/>
    </location>
</feature>
<sequence length="148" mass="17175">MKGNSSGLRKGRYSEPGRIYLVTFVTFQRKPIFNDFILGRKLVDVIRKESEFTDTLAFVVMPDHVHWLLQLKSKSLSDTLKTVKSLSSREIKRLRAVSGIIWQKGFHDHAVRREEDLVDIARYIVMNPVRAGLVTSIREYALWDAVWL</sequence>
<dbReference type="Gene3D" id="3.30.70.1290">
    <property type="entry name" value="Transposase IS200-like"/>
    <property type="match status" value="1"/>
</dbReference>
<dbReference type="PANTHER" id="PTHR36966:SF1">
    <property type="entry name" value="REP-ASSOCIATED TYROSINE TRANSPOSASE"/>
    <property type="match status" value="1"/>
</dbReference>
<dbReference type="EMBL" id="RQXW01000012">
    <property type="protein sequence ID" value="RTE65225.1"/>
    <property type="molecule type" value="Genomic_DNA"/>
</dbReference>
<proteinExistence type="predicted"/>
<dbReference type="InterPro" id="IPR002686">
    <property type="entry name" value="Transposase_17"/>
</dbReference>
<dbReference type="InterPro" id="IPR036515">
    <property type="entry name" value="Transposase_17_sf"/>
</dbReference>
<dbReference type="RefSeq" id="WP_126159172.1">
    <property type="nucleotide sequence ID" value="NZ_RQXW01000012.1"/>
</dbReference>
<dbReference type="InterPro" id="IPR052715">
    <property type="entry name" value="RAYT_transposase"/>
</dbReference>
<dbReference type="GO" id="GO:0043565">
    <property type="term" value="F:sequence-specific DNA binding"/>
    <property type="evidence" value="ECO:0007669"/>
    <property type="project" value="TreeGrafter"/>
</dbReference>
<accession>A0A430KP36</accession>
<evidence type="ECO:0000313" key="3">
    <source>
        <dbReference type="Proteomes" id="UP000283087"/>
    </source>
</evidence>
<dbReference type="NCBIfam" id="NF047646">
    <property type="entry name" value="REP_Tyr_transpos"/>
    <property type="match status" value="1"/>
</dbReference>
<gene>
    <name evidence="2" type="ORF">EH243_13360</name>
</gene>
<dbReference type="Pfam" id="PF01797">
    <property type="entry name" value="Y1_Tnp"/>
    <property type="match status" value="1"/>
</dbReference>
<reference evidence="2 3" key="1">
    <citation type="submission" date="2018-11" db="EMBL/GenBank/DDBJ databases">
        <title>The draft genome sequence of Amphritea opalescens ANRC-JH13T.</title>
        <authorList>
            <person name="Fang Z."/>
            <person name="Zhang Y."/>
            <person name="Han X."/>
        </authorList>
    </citation>
    <scope>NUCLEOTIDE SEQUENCE [LARGE SCALE GENOMIC DNA]</scope>
    <source>
        <strain evidence="2 3">ANRC-JH13</strain>
    </source>
</reference>
<comment type="caution">
    <text evidence="2">The sequence shown here is derived from an EMBL/GenBank/DDBJ whole genome shotgun (WGS) entry which is preliminary data.</text>
</comment>